<dbReference type="PANTHER" id="PTHR47966:SF51">
    <property type="entry name" value="BETA-SITE APP-CLEAVING ENZYME, ISOFORM A-RELATED"/>
    <property type="match status" value="1"/>
</dbReference>
<feature type="active site" evidence="3">
    <location>
        <position position="281"/>
    </location>
</feature>
<dbReference type="InterPro" id="IPR033121">
    <property type="entry name" value="PEPTIDASE_A1"/>
</dbReference>
<keyword evidence="4" id="KW-0645">Protease</keyword>
<dbReference type="Proteomes" id="UP000703269">
    <property type="component" value="Unassembled WGS sequence"/>
</dbReference>
<gene>
    <name evidence="7" type="ORF">PsYK624_057180</name>
</gene>
<organism evidence="7 8">
    <name type="scientific">Phanerochaete sordida</name>
    <dbReference type="NCBI Taxonomy" id="48140"/>
    <lineage>
        <taxon>Eukaryota</taxon>
        <taxon>Fungi</taxon>
        <taxon>Dikarya</taxon>
        <taxon>Basidiomycota</taxon>
        <taxon>Agaricomycotina</taxon>
        <taxon>Agaricomycetes</taxon>
        <taxon>Polyporales</taxon>
        <taxon>Phanerochaetaceae</taxon>
        <taxon>Phanerochaete</taxon>
    </lineage>
</organism>
<dbReference type="GO" id="GO:0004190">
    <property type="term" value="F:aspartic-type endopeptidase activity"/>
    <property type="evidence" value="ECO:0007669"/>
    <property type="project" value="UniProtKB-KW"/>
</dbReference>
<dbReference type="PROSITE" id="PS00141">
    <property type="entry name" value="ASP_PROTEASE"/>
    <property type="match status" value="2"/>
</dbReference>
<dbReference type="GO" id="GO:0006508">
    <property type="term" value="P:proteolysis"/>
    <property type="evidence" value="ECO:0007669"/>
    <property type="project" value="UniProtKB-KW"/>
</dbReference>
<comment type="similarity">
    <text evidence="1 4">Belongs to the peptidase A1 family.</text>
</comment>
<dbReference type="SUPFAM" id="SSF50630">
    <property type="entry name" value="Acid proteases"/>
    <property type="match status" value="1"/>
</dbReference>
<evidence type="ECO:0000313" key="7">
    <source>
        <dbReference type="EMBL" id="GJE89614.1"/>
    </source>
</evidence>
<accession>A0A9P3G913</accession>
<feature type="active site" evidence="3">
    <location>
        <position position="101"/>
    </location>
</feature>
<keyword evidence="8" id="KW-1185">Reference proteome</keyword>
<feature type="chain" id="PRO_5040335448" evidence="5">
    <location>
        <begin position="20"/>
        <end position="409"/>
    </location>
</feature>
<evidence type="ECO:0000256" key="5">
    <source>
        <dbReference type="SAM" id="SignalP"/>
    </source>
</evidence>
<name>A0A9P3G913_9APHY</name>
<evidence type="ECO:0000313" key="8">
    <source>
        <dbReference type="Proteomes" id="UP000703269"/>
    </source>
</evidence>
<evidence type="ECO:0000256" key="2">
    <source>
        <dbReference type="ARBA" id="ARBA00022750"/>
    </source>
</evidence>
<reference evidence="7 8" key="1">
    <citation type="submission" date="2021-08" db="EMBL/GenBank/DDBJ databases">
        <title>Draft Genome Sequence of Phanerochaete sordida strain YK-624.</title>
        <authorList>
            <person name="Mori T."/>
            <person name="Dohra H."/>
            <person name="Suzuki T."/>
            <person name="Kawagishi H."/>
            <person name="Hirai H."/>
        </authorList>
    </citation>
    <scope>NUCLEOTIDE SEQUENCE [LARGE SCALE GENOMIC DNA]</scope>
    <source>
        <strain evidence="7 8">YK-624</strain>
    </source>
</reference>
<dbReference type="CDD" id="cd05471">
    <property type="entry name" value="pepsin_like"/>
    <property type="match status" value="1"/>
</dbReference>
<dbReference type="InterPro" id="IPR001969">
    <property type="entry name" value="Aspartic_peptidase_AS"/>
</dbReference>
<comment type="caution">
    <text evidence="7">The sequence shown here is derived from an EMBL/GenBank/DDBJ whole genome shotgun (WGS) entry which is preliminary data.</text>
</comment>
<sequence length="409" mass="42960">MFAGPQLLALVSLALAAAAVPAPAPVSVPVVSLPFVKAYNATEPLDIVRADRARARHLKSRLPGSAYARRDGDVPVTNTAVSYIASVGVGSPATTYNLLVDTGSSNTWVGAGKSYVPTSTSRTTGDTVSVTYGSGSFSGQEWLDQVTLGSLVIESQSIGVADKSTGWNAGVDGIIGIGPVDLTEGTLKPDSSSTVPTVTDNLHSQGSIPWEAIGISFEPTTQDTTTNGELTFGGVDPTKYTGDINYVPITTTYPASAYWGIDQTLSYGSQQLLSNTAGIVDTGTTLIMIATEAFNAYKSATGAVEDQSVGLLRLTPAQYDNLQPLNFVIGGTTYTLTPNAQIWPRSLNTLLGGSNDYVYLIVADLGDMLGQGLDFINGQTFLERFYSVYDTTNQRVGLATTPSTYAETN</sequence>
<feature type="domain" description="Peptidase A1" evidence="6">
    <location>
        <begin position="83"/>
        <end position="399"/>
    </location>
</feature>
<protein>
    <submittedName>
        <fullName evidence="7">Aspartic peptidase A1</fullName>
    </submittedName>
</protein>
<dbReference type="Gene3D" id="2.40.70.10">
    <property type="entry name" value="Acid Proteases"/>
    <property type="match status" value="2"/>
</dbReference>
<dbReference type="EMBL" id="BPQB01000013">
    <property type="protein sequence ID" value="GJE89614.1"/>
    <property type="molecule type" value="Genomic_DNA"/>
</dbReference>
<dbReference type="InterPro" id="IPR001461">
    <property type="entry name" value="Aspartic_peptidase_A1"/>
</dbReference>
<dbReference type="PANTHER" id="PTHR47966">
    <property type="entry name" value="BETA-SITE APP-CLEAVING ENZYME, ISOFORM A-RELATED"/>
    <property type="match status" value="1"/>
</dbReference>
<feature type="signal peptide" evidence="5">
    <location>
        <begin position="1"/>
        <end position="19"/>
    </location>
</feature>
<evidence type="ECO:0000256" key="4">
    <source>
        <dbReference type="RuleBase" id="RU000454"/>
    </source>
</evidence>
<proteinExistence type="inferred from homology"/>
<evidence type="ECO:0000256" key="1">
    <source>
        <dbReference type="ARBA" id="ARBA00007447"/>
    </source>
</evidence>
<evidence type="ECO:0000259" key="6">
    <source>
        <dbReference type="PROSITE" id="PS51767"/>
    </source>
</evidence>
<dbReference type="OrthoDB" id="660550at2759"/>
<keyword evidence="2 4" id="KW-0064">Aspartyl protease</keyword>
<dbReference type="InterPro" id="IPR034164">
    <property type="entry name" value="Pepsin-like_dom"/>
</dbReference>
<dbReference type="PROSITE" id="PS51767">
    <property type="entry name" value="PEPTIDASE_A1"/>
    <property type="match status" value="1"/>
</dbReference>
<evidence type="ECO:0000256" key="3">
    <source>
        <dbReference type="PIRSR" id="PIRSR601461-1"/>
    </source>
</evidence>
<keyword evidence="5" id="KW-0732">Signal</keyword>
<keyword evidence="4" id="KW-0378">Hydrolase</keyword>
<dbReference type="AlphaFoldDB" id="A0A9P3G913"/>
<dbReference type="InterPro" id="IPR021109">
    <property type="entry name" value="Peptidase_aspartic_dom_sf"/>
</dbReference>
<dbReference type="PRINTS" id="PR00792">
    <property type="entry name" value="PEPSIN"/>
</dbReference>
<dbReference type="Pfam" id="PF00026">
    <property type="entry name" value="Asp"/>
    <property type="match status" value="1"/>
</dbReference>